<dbReference type="InterPro" id="IPR016047">
    <property type="entry name" value="M23ase_b-sheet_dom"/>
</dbReference>
<dbReference type="Pfam" id="PF01476">
    <property type="entry name" value="LysM"/>
    <property type="match status" value="1"/>
</dbReference>
<organism evidence="4 5">
    <name type="scientific">Halomonas piscis</name>
    <dbReference type="NCBI Taxonomy" id="3031727"/>
    <lineage>
        <taxon>Bacteria</taxon>
        <taxon>Pseudomonadati</taxon>
        <taxon>Pseudomonadota</taxon>
        <taxon>Gammaproteobacteria</taxon>
        <taxon>Oceanospirillales</taxon>
        <taxon>Halomonadaceae</taxon>
        <taxon>Halomonas</taxon>
    </lineage>
</organism>
<dbReference type="InterPro" id="IPR011055">
    <property type="entry name" value="Dup_hybrid_motif"/>
</dbReference>
<gene>
    <name evidence="4" type="ORF">P1P91_04225</name>
</gene>
<feature type="compositionally biased region" description="Low complexity" evidence="2">
    <location>
        <begin position="207"/>
        <end position="223"/>
    </location>
</feature>
<reference evidence="4 5" key="1">
    <citation type="submission" date="2023-03" db="EMBL/GenBank/DDBJ databases">
        <title>Halomonas sp. nov., isolated from Korean tranditional fermented seafood 'Jeotgal'.</title>
        <authorList>
            <person name="Kim B."/>
            <person name="Shin N.-R."/>
        </authorList>
    </citation>
    <scope>NUCLEOTIDE SEQUENCE [LARGE SCALE GENOMIC DNA]</scope>
    <source>
        <strain evidence="4 5">SG2L-4</strain>
    </source>
</reference>
<evidence type="ECO:0000259" key="3">
    <source>
        <dbReference type="PROSITE" id="PS51782"/>
    </source>
</evidence>
<comment type="similarity">
    <text evidence="1">Belongs to the E.coli NlpD/Haemophilus LppB family.</text>
</comment>
<evidence type="ECO:0000313" key="4">
    <source>
        <dbReference type="EMBL" id="WNK20890.1"/>
    </source>
</evidence>
<accession>A0ABY9Z2Q1</accession>
<dbReference type="SUPFAM" id="SSF51261">
    <property type="entry name" value="Duplicated hybrid motif"/>
    <property type="match status" value="1"/>
</dbReference>
<keyword evidence="5" id="KW-1185">Reference proteome</keyword>
<dbReference type="PROSITE" id="PS51782">
    <property type="entry name" value="LYSM"/>
    <property type="match status" value="1"/>
</dbReference>
<evidence type="ECO:0000256" key="1">
    <source>
        <dbReference type="ARBA" id="ARBA00038420"/>
    </source>
</evidence>
<name>A0ABY9Z2Q1_9GAMM</name>
<dbReference type="PANTHER" id="PTHR21666:SF263">
    <property type="entry name" value="MUREIN HYDROLASE ACTIVATOR NLPD"/>
    <property type="match status" value="1"/>
</dbReference>
<proteinExistence type="inferred from homology"/>
<feature type="compositionally biased region" description="Basic and acidic residues" evidence="2">
    <location>
        <begin position="158"/>
        <end position="205"/>
    </location>
</feature>
<dbReference type="InterPro" id="IPR018392">
    <property type="entry name" value="LysM"/>
</dbReference>
<feature type="domain" description="LysM" evidence="3">
    <location>
        <begin position="41"/>
        <end position="85"/>
    </location>
</feature>
<dbReference type="Gene3D" id="3.10.350.10">
    <property type="entry name" value="LysM domain"/>
    <property type="match status" value="1"/>
</dbReference>
<dbReference type="SMART" id="SM00257">
    <property type="entry name" value="LysM"/>
    <property type="match status" value="1"/>
</dbReference>
<dbReference type="InterPro" id="IPR036779">
    <property type="entry name" value="LysM_dom_sf"/>
</dbReference>
<sequence>MRKIFVMSVLALAVAGCANQQQSRPQVRDVSDAQQAVESTPRYTVKAGDTLYGIAWEHNLDYRRLATLNDIDPPYNIYPGQKIRLREGEQAGADRKLAGTDTPPAGQQKSGAVTTGLDSSSAAAGQGGADSQEVDWLLPDEPVPAEKEDRQDEEQGQDQERDKEPTVADSEKKDAAPAGRDADRPDDPADSKAAKAREAADDKGQVAKAGESQEAGAGKASEAAAEEGRDKRSYTPAKNIDWQWPANGELVGRFDDEGSITAGIDIAGEKGQSVKAAGPGIVVYAGSGVRGYGNLVLLKHNDQFLSAYAHNDSLNVSENEVIKTGEVIATMGNSDAENVRLHFEVRKNGEPQDPLEYLPSR</sequence>
<feature type="region of interest" description="Disordered" evidence="2">
    <location>
        <begin position="90"/>
        <end position="240"/>
    </location>
</feature>
<dbReference type="Gene3D" id="2.70.70.10">
    <property type="entry name" value="Glucose Permease (Domain IIA)"/>
    <property type="match status" value="1"/>
</dbReference>
<dbReference type="CDD" id="cd12797">
    <property type="entry name" value="M23_peptidase"/>
    <property type="match status" value="1"/>
</dbReference>
<dbReference type="RefSeq" id="WP_311884745.1">
    <property type="nucleotide sequence ID" value="NZ_CP119391.1"/>
</dbReference>
<dbReference type="PANTHER" id="PTHR21666">
    <property type="entry name" value="PEPTIDASE-RELATED"/>
    <property type="match status" value="1"/>
</dbReference>
<dbReference type="Proteomes" id="UP001301869">
    <property type="component" value="Chromosome"/>
</dbReference>
<evidence type="ECO:0000313" key="5">
    <source>
        <dbReference type="Proteomes" id="UP001301869"/>
    </source>
</evidence>
<evidence type="ECO:0000256" key="2">
    <source>
        <dbReference type="SAM" id="MobiDB-lite"/>
    </source>
</evidence>
<dbReference type="Pfam" id="PF01551">
    <property type="entry name" value="Peptidase_M23"/>
    <property type="match status" value="1"/>
</dbReference>
<protein>
    <submittedName>
        <fullName evidence="4">Peptidoglycan DD-metalloendopeptidase family protein</fullName>
    </submittedName>
</protein>
<dbReference type="EMBL" id="CP119391">
    <property type="protein sequence ID" value="WNK20890.1"/>
    <property type="molecule type" value="Genomic_DNA"/>
</dbReference>
<dbReference type="CDD" id="cd00118">
    <property type="entry name" value="LysM"/>
    <property type="match status" value="1"/>
</dbReference>
<dbReference type="SUPFAM" id="SSF54106">
    <property type="entry name" value="LysM domain"/>
    <property type="match status" value="1"/>
</dbReference>
<dbReference type="PROSITE" id="PS51257">
    <property type="entry name" value="PROKAR_LIPOPROTEIN"/>
    <property type="match status" value="1"/>
</dbReference>
<dbReference type="InterPro" id="IPR050570">
    <property type="entry name" value="Cell_wall_metabolism_enzyme"/>
</dbReference>